<keyword evidence="7" id="KW-0677">Repeat</keyword>
<name>A0AAP0BGZ6_9ASPA</name>
<evidence type="ECO:0000256" key="5">
    <source>
        <dbReference type="ARBA" id="ARBA00022597"/>
    </source>
</evidence>
<keyword evidence="13" id="KW-1185">Reference proteome</keyword>
<dbReference type="FunFam" id="1.20.1280.290:FF:000002">
    <property type="entry name" value="Bidirectional sugar transporter SWEET"/>
    <property type="match status" value="1"/>
</dbReference>
<dbReference type="GO" id="GO:0051119">
    <property type="term" value="F:sugar transmembrane transporter activity"/>
    <property type="evidence" value="ECO:0007669"/>
    <property type="project" value="InterPro"/>
</dbReference>
<dbReference type="Proteomes" id="UP001418222">
    <property type="component" value="Unassembled WGS sequence"/>
</dbReference>
<dbReference type="PANTHER" id="PTHR10791">
    <property type="entry name" value="RAG1-ACTIVATING PROTEIN 1"/>
    <property type="match status" value="1"/>
</dbReference>
<proteinExistence type="inferred from homology"/>
<evidence type="ECO:0000256" key="3">
    <source>
        <dbReference type="ARBA" id="ARBA00022448"/>
    </source>
</evidence>
<accession>A0AAP0BGZ6</accession>
<keyword evidence="4" id="KW-1003">Cell membrane</keyword>
<feature type="transmembrane region" description="Helical" evidence="11">
    <location>
        <begin position="44"/>
        <end position="65"/>
    </location>
</feature>
<evidence type="ECO:0000256" key="7">
    <source>
        <dbReference type="ARBA" id="ARBA00022737"/>
    </source>
</evidence>
<comment type="similarity">
    <text evidence="2 11">Belongs to the SWEET sugar transporter family.</text>
</comment>
<keyword evidence="3 11" id="KW-0813">Transport</keyword>
<evidence type="ECO:0000313" key="13">
    <source>
        <dbReference type="Proteomes" id="UP001418222"/>
    </source>
</evidence>
<keyword evidence="5 11" id="KW-0762">Sugar transport</keyword>
<evidence type="ECO:0000256" key="6">
    <source>
        <dbReference type="ARBA" id="ARBA00022692"/>
    </source>
</evidence>
<dbReference type="InterPro" id="IPR004316">
    <property type="entry name" value="SWEET_rpt"/>
</dbReference>
<feature type="transmembrane region" description="Helical" evidence="11">
    <location>
        <begin position="130"/>
        <end position="152"/>
    </location>
</feature>
<feature type="transmembrane region" description="Helical" evidence="11">
    <location>
        <begin position="6"/>
        <end position="24"/>
    </location>
</feature>
<feature type="transmembrane region" description="Helical" evidence="11">
    <location>
        <begin position="192"/>
        <end position="214"/>
    </location>
</feature>
<evidence type="ECO:0000256" key="10">
    <source>
        <dbReference type="ARBA" id="ARBA00038715"/>
    </source>
</evidence>
<reference evidence="12 13" key="1">
    <citation type="journal article" date="2022" name="Nat. Plants">
        <title>Genomes of leafy and leafless Platanthera orchids illuminate the evolution of mycoheterotrophy.</title>
        <authorList>
            <person name="Li M.H."/>
            <person name="Liu K.W."/>
            <person name="Li Z."/>
            <person name="Lu H.C."/>
            <person name="Ye Q.L."/>
            <person name="Zhang D."/>
            <person name="Wang J.Y."/>
            <person name="Li Y.F."/>
            <person name="Zhong Z.M."/>
            <person name="Liu X."/>
            <person name="Yu X."/>
            <person name="Liu D.K."/>
            <person name="Tu X.D."/>
            <person name="Liu B."/>
            <person name="Hao Y."/>
            <person name="Liao X.Y."/>
            <person name="Jiang Y.T."/>
            <person name="Sun W.H."/>
            <person name="Chen J."/>
            <person name="Chen Y.Q."/>
            <person name="Ai Y."/>
            <person name="Zhai J.W."/>
            <person name="Wu S.S."/>
            <person name="Zhou Z."/>
            <person name="Hsiao Y.Y."/>
            <person name="Wu W.L."/>
            <person name="Chen Y.Y."/>
            <person name="Lin Y.F."/>
            <person name="Hsu J.L."/>
            <person name="Li C.Y."/>
            <person name="Wang Z.W."/>
            <person name="Zhao X."/>
            <person name="Zhong W.Y."/>
            <person name="Ma X.K."/>
            <person name="Ma L."/>
            <person name="Huang J."/>
            <person name="Chen G.Z."/>
            <person name="Huang M.Z."/>
            <person name="Huang L."/>
            <person name="Peng D.H."/>
            <person name="Luo Y.B."/>
            <person name="Zou S.Q."/>
            <person name="Chen S.P."/>
            <person name="Lan S."/>
            <person name="Tsai W.C."/>
            <person name="Van de Peer Y."/>
            <person name="Liu Z.J."/>
        </authorList>
    </citation>
    <scope>NUCLEOTIDE SEQUENCE [LARGE SCALE GENOMIC DNA]</scope>
    <source>
        <strain evidence="12">Lor287</strain>
    </source>
</reference>
<evidence type="ECO:0000313" key="12">
    <source>
        <dbReference type="EMBL" id="KAK8938763.1"/>
    </source>
</evidence>
<comment type="subcellular location">
    <subcellularLocation>
        <location evidence="1 11">Cell membrane</location>
        <topology evidence="1 11">Multi-pass membrane protein</topology>
    </subcellularLocation>
</comment>
<evidence type="ECO:0000256" key="4">
    <source>
        <dbReference type="ARBA" id="ARBA00022475"/>
    </source>
</evidence>
<evidence type="ECO:0000256" key="9">
    <source>
        <dbReference type="ARBA" id="ARBA00023136"/>
    </source>
</evidence>
<gene>
    <name evidence="12" type="primary">SWEET4</name>
    <name evidence="12" type="ORF">KSP39_PZI011013</name>
</gene>
<dbReference type="EMBL" id="JBBWWQ010000009">
    <property type="protein sequence ID" value="KAK8938763.1"/>
    <property type="molecule type" value="Genomic_DNA"/>
</dbReference>
<feature type="transmembrane region" description="Helical" evidence="11">
    <location>
        <begin position="71"/>
        <end position="93"/>
    </location>
</feature>
<keyword evidence="6 11" id="KW-0812">Transmembrane</keyword>
<comment type="function">
    <text evidence="11">Mediates both low-affinity uptake and efflux of sugar across the membrane.</text>
</comment>
<dbReference type="PANTHER" id="PTHR10791:SF130">
    <property type="entry name" value="BIDIRECTIONAL SUGAR TRANSPORTER SWEET6-RELATED"/>
    <property type="match status" value="1"/>
</dbReference>
<evidence type="ECO:0000256" key="1">
    <source>
        <dbReference type="ARBA" id="ARBA00004651"/>
    </source>
</evidence>
<comment type="subunit">
    <text evidence="10">Forms homooligomers and/or heterooligomers.</text>
</comment>
<keyword evidence="8 11" id="KW-1133">Transmembrane helix</keyword>
<dbReference type="InterPro" id="IPR047664">
    <property type="entry name" value="SWEET"/>
</dbReference>
<feature type="transmembrane region" description="Helical" evidence="11">
    <location>
        <begin position="102"/>
        <end position="124"/>
    </location>
</feature>
<comment type="caution">
    <text evidence="12">The sequence shown here is derived from an EMBL/GenBank/DDBJ whole genome shotgun (WGS) entry which is preliminary data.</text>
</comment>
<protein>
    <recommendedName>
        <fullName evidence="11">Bidirectional sugar transporter SWEET</fullName>
    </recommendedName>
</protein>
<evidence type="ECO:0000256" key="11">
    <source>
        <dbReference type="RuleBase" id="RU910715"/>
    </source>
</evidence>
<dbReference type="GO" id="GO:0005886">
    <property type="term" value="C:plasma membrane"/>
    <property type="evidence" value="ECO:0007669"/>
    <property type="project" value="UniProtKB-SubCell"/>
</dbReference>
<dbReference type="Pfam" id="PF03083">
    <property type="entry name" value="MtN3_slv"/>
    <property type="match status" value="2"/>
</dbReference>
<evidence type="ECO:0000256" key="2">
    <source>
        <dbReference type="ARBA" id="ARBA00007809"/>
    </source>
</evidence>
<sequence>MVSADNIRTGVGIVGNIISFGLFLSPAPTFKRILKNKSVEQFSVIPYVATLLNCMLWVLYGMPFVKPNSTLVVSINGVGVVIELIYVIIFLLYSGGARRNKAILLLVADFAFVAAVASLVLSLYKTHERRTLIVGILCIIFCIIMYISPLCVMRKVIRTKSVEFMPIYLSLLSFFNGLCWTIYALIHFDVNIMIPNGLGFIFAVAQLILYAIYYKSTKRQLMERNGQVGLSTSGLSSGRNTSPTLSI</sequence>
<dbReference type="FunFam" id="1.20.1280.290:FF:000001">
    <property type="entry name" value="Bidirectional sugar transporter SWEET"/>
    <property type="match status" value="1"/>
</dbReference>
<feature type="transmembrane region" description="Helical" evidence="11">
    <location>
        <begin position="164"/>
        <end position="186"/>
    </location>
</feature>
<dbReference type="Gene3D" id="1.20.1280.290">
    <property type="match status" value="2"/>
</dbReference>
<keyword evidence="9 11" id="KW-0472">Membrane</keyword>
<evidence type="ECO:0000256" key="8">
    <source>
        <dbReference type="ARBA" id="ARBA00022989"/>
    </source>
</evidence>
<dbReference type="AlphaFoldDB" id="A0AAP0BGZ6"/>
<organism evidence="12 13">
    <name type="scientific">Platanthera zijinensis</name>
    <dbReference type="NCBI Taxonomy" id="2320716"/>
    <lineage>
        <taxon>Eukaryota</taxon>
        <taxon>Viridiplantae</taxon>
        <taxon>Streptophyta</taxon>
        <taxon>Embryophyta</taxon>
        <taxon>Tracheophyta</taxon>
        <taxon>Spermatophyta</taxon>
        <taxon>Magnoliopsida</taxon>
        <taxon>Liliopsida</taxon>
        <taxon>Asparagales</taxon>
        <taxon>Orchidaceae</taxon>
        <taxon>Orchidoideae</taxon>
        <taxon>Orchideae</taxon>
        <taxon>Orchidinae</taxon>
        <taxon>Platanthera</taxon>
    </lineage>
</organism>